<evidence type="ECO:0000313" key="4">
    <source>
        <dbReference type="Proteomes" id="UP000830326"/>
    </source>
</evidence>
<dbReference type="EMBL" id="CP095075">
    <property type="protein sequence ID" value="UOR13297.1"/>
    <property type="molecule type" value="Genomic_DNA"/>
</dbReference>
<feature type="transmembrane region" description="Helical" evidence="1">
    <location>
        <begin position="44"/>
        <end position="63"/>
    </location>
</feature>
<protein>
    <submittedName>
        <fullName evidence="3">PH domain-containing protein</fullName>
    </submittedName>
</protein>
<accession>A0ABY4HEK7</accession>
<dbReference type="Pfam" id="PF03703">
    <property type="entry name" value="bPH_2"/>
    <property type="match status" value="3"/>
</dbReference>
<evidence type="ECO:0000259" key="2">
    <source>
        <dbReference type="Pfam" id="PF03703"/>
    </source>
</evidence>
<dbReference type="InterPro" id="IPR005182">
    <property type="entry name" value="YdbS-like_PH"/>
</dbReference>
<dbReference type="InterPro" id="IPR014529">
    <property type="entry name" value="UCP026631"/>
</dbReference>
<dbReference type="Proteomes" id="UP000830326">
    <property type="component" value="Chromosome"/>
</dbReference>
<organism evidence="3 4">
    <name type="scientific">Halobacillus amylolyticus</name>
    <dbReference type="NCBI Taxonomy" id="2932259"/>
    <lineage>
        <taxon>Bacteria</taxon>
        <taxon>Bacillati</taxon>
        <taxon>Bacillota</taxon>
        <taxon>Bacilli</taxon>
        <taxon>Bacillales</taxon>
        <taxon>Bacillaceae</taxon>
        <taxon>Halobacillus</taxon>
    </lineage>
</organism>
<feature type="transmembrane region" description="Helical" evidence="1">
    <location>
        <begin position="358"/>
        <end position="376"/>
    </location>
</feature>
<name>A0ABY4HEK7_9BACI</name>
<reference evidence="3" key="1">
    <citation type="submission" date="2022-04" db="EMBL/GenBank/DDBJ databases">
        <title>Halobacillus sp. isolated from saltern.</title>
        <authorList>
            <person name="Won M."/>
            <person name="Lee C.-M."/>
            <person name="Woen H.-Y."/>
            <person name="Kwon S.-W."/>
        </authorList>
    </citation>
    <scope>NUCLEOTIDE SEQUENCE</scope>
    <source>
        <strain evidence="3">SSHM10-5</strain>
    </source>
</reference>
<dbReference type="PANTHER" id="PTHR34473">
    <property type="entry name" value="UPF0699 TRANSMEMBRANE PROTEIN YDBS"/>
    <property type="match status" value="1"/>
</dbReference>
<keyword evidence="1" id="KW-1133">Transmembrane helix</keyword>
<keyword evidence="1" id="KW-0812">Transmembrane</keyword>
<dbReference type="PANTHER" id="PTHR34473:SF2">
    <property type="entry name" value="UPF0699 TRANSMEMBRANE PROTEIN YDBT"/>
    <property type="match status" value="1"/>
</dbReference>
<evidence type="ECO:0000256" key="1">
    <source>
        <dbReference type="SAM" id="Phobius"/>
    </source>
</evidence>
<feature type="domain" description="YdbS-like PH" evidence="2">
    <location>
        <begin position="255"/>
        <end position="311"/>
    </location>
</feature>
<feature type="transmembrane region" description="Helical" evidence="1">
    <location>
        <begin position="382"/>
        <end position="399"/>
    </location>
</feature>
<evidence type="ECO:0000313" key="3">
    <source>
        <dbReference type="EMBL" id="UOR13297.1"/>
    </source>
</evidence>
<feature type="domain" description="YdbS-like PH" evidence="2">
    <location>
        <begin position="65"/>
        <end position="147"/>
    </location>
</feature>
<feature type="transmembrane region" description="Helical" evidence="1">
    <location>
        <begin position="226"/>
        <end position="250"/>
    </location>
</feature>
<feature type="domain" description="YdbS-like PH" evidence="2">
    <location>
        <begin position="399"/>
        <end position="465"/>
    </location>
</feature>
<gene>
    <name evidence="3" type="ORF">MUO15_07375</name>
</gene>
<sequence length="483" mass="54756">MFEPQRLHPVSAVLNFVKGLKDAIFPIIAIFFLNGNQGDGFLSWLPLLLSASFLVLILIAGIVKWFRFTYRVQEGELRIEYGLFFRKKRYIPMDRIQSLNFSEGILHRPLQLVKVSIETAGSSGIQEAEAELTAIKRSEAKRLEDIIYQRKQERPSVEEQVEGRGDGSDRSLVYRMTMRNLIIMALTSGGAGVVISGVVVFFSQIIEFLPVGTIYEEVVGWLQVGVLIVGLIALLIVLIAYGISIILTVLRFGKFSVFIDGEDLIITRGLLEKKQITIPLNRIQGIRVEENIIRQPLGFATVSIISAGGSIKGDAEQQFRILPLIKRNQIKAVMESILPQYDLDVTLKRPPKRAQMSYLARCIWFPVIIAIVASLFFWPMGLFSLLTVPIFIGVGVLNYRDAGWNVRDKQLTLSYRFMTKQTYVMKKHRIQSSRCSQSILQKRVGLSSVEVTLKTGVGKARAHCHYLEDTDIEQMMDWFRHEI</sequence>
<keyword evidence="1" id="KW-0472">Membrane</keyword>
<dbReference type="PIRSF" id="PIRSF026631">
    <property type="entry name" value="UCP026631"/>
    <property type="match status" value="1"/>
</dbReference>
<proteinExistence type="predicted"/>
<feature type="transmembrane region" description="Helical" evidence="1">
    <location>
        <begin position="181"/>
        <end position="206"/>
    </location>
</feature>
<keyword evidence="4" id="KW-1185">Reference proteome</keyword>
<dbReference type="RefSeq" id="WP_245034877.1">
    <property type="nucleotide sequence ID" value="NZ_CP095075.1"/>
</dbReference>